<evidence type="ECO:0000313" key="2">
    <source>
        <dbReference type="EMBL" id="RPB00707.1"/>
    </source>
</evidence>
<dbReference type="AlphaFoldDB" id="A0A3N4JR96"/>
<organism evidence="2 3">
    <name type="scientific">Choiromyces venosus 120613-1</name>
    <dbReference type="NCBI Taxonomy" id="1336337"/>
    <lineage>
        <taxon>Eukaryota</taxon>
        <taxon>Fungi</taxon>
        <taxon>Dikarya</taxon>
        <taxon>Ascomycota</taxon>
        <taxon>Pezizomycotina</taxon>
        <taxon>Pezizomycetes</taxon>
        <taxon>Pezizales</taxon>
        <taxon>Tuberaceae</taxon>
        <taxon>Choiromyces</taxon>
    </lineage>
</organism>
<accession>A0A3N4JR96</accession>
<evidence type="ECO:0000256" key="1">
    <source>
        <dbReference type="SAM" id="MobiDB-lite"/>
    </source>
</evidence>
<feature type="region of interest" description="Disordered" evidence="1">
    <location>
        <begin position="280"/>
        <end position="302"/>
    </location>
</feature>
<feature type="compositionally biased region" description="Acidic residues" evidence="1">
    <location>
        <begin position="367"/>
        <end position="377"/>
    </location>
</feature>
<feature type="region of interest" description="Disordered" evidence="1">
    <location>
        <begin position="150"/>
        <end position="173"/>
    </location>
</feature>
<protein>
    <submittedName>
        <fullName evidence="2">Uncharacterized protein</fullName>
    </submittedName>
</protein>
<feature type="region of interest" description="Disordered" evidence="1">
    <location>
        <begin position="365"/>
        <end position="408"/>
    </location>
</feature>
<keyword evidence="3" id="KW-1185">Reference proteome</keyword>
<evidence type="ECO:0000313" key="3">
    <source>
        <dbReference type="Proteomes" id="UP000276215"/>
    </source>
</evidence>
<sequence length="421" mass="47582">MDRRYLRPAHSYKIFRDDCGFTIEDWTSFHERVQTVLLQPRNYVALQKPHMHREAWEGWLQRFMDTGLADVYWSIKSGKKWNIVENGEVIRAFVRDVVIALGTEICRARNKIAREANYFKNIEPPEYPAPARIHPDDPKPSSRYRVIPQARSKAPGTTGKRPHPSSVPKVKKTAEISSVVKYVPRTPASSSASLPPPPALPTPSPSEPPVKLLPVREVVDIEKYDPDSPIELIPEGYVKQFVIDDNDEGHHKVILLEDPSYNGNRPNKRRAKERFEIPNRLPSNDVSTKWPSHMTSSSPMLPTPKPYLPCGSHDNTAEIPARLPRLVFYNSTSRDQTPVPLEGEGAWGVKREEGAVSVNIGIKTEIPWEDGDDEEENDHYRRDDEEEAGYTGRGGTETDTDGECGFAGGVDICPTDFKGWR</sequence>
<dbReference type="Proteomes" id="UP000276215">
    <property type="component" value="Unassembled WGS sequence"/>
</dbReference>
<proteinExistence type="predicted"/>
<dbReference type="OrthoDB" id="5420075at2759"/>
<name>A0A3N4JR96_9PEZI</name>
<dbReference type="EMBL" id="ML120378">
    <property type="protein sequence ID" value="RPB00707.1"/>
    <property type="molecule type" value="Genomic_DNA"/>
</dbReference>
<reference evidence="2 3" key="1">
    <citation type="journal article" date="2018" name="Nat. Ecol. Evol.">
        <title>Pezizomycetes genomes reveal the molecular basis of ectomycorrhizal truffle lifestyle.</title>
        <authorList>
            <person name="Murat C."/>
            <person name="Payen T."/>
            <person name="Noel B."/>
            <person name="Kuo A."/>
            <person name="Morin E."/>
            <person name="Chen J."/>
            <person name="Kohler A."/>
            <person name="Krizsan K."/>
            <person name="Balestrini R."/>
            <person name="Da Silva C."/>
            <person name="Montanini B."/>
            <person name="Hainaut M."/>
            <person name="Levati E."/>
            <person name="Barry K.W."/>
            <person name="Belfiori B."/>
            <person name="Cichocki N."/>
            <person name="Clum A."/>
            <person name="Dockter R.B."/>
            <person name="Fauchery L."/>
            <person name="Guy J."/>
            <person name="Iotti M."/>
            <person name="Le Tacon F."/>
            <person name="Lindquist E.A."/>
            <person name="Lipzen A."/>
            <person name="Malagnac F."/>
            <person name="Mello A."/>
            <person name="Molinier V."/>
            <person name="Miyauchi S."/>
            <person name="Poulain J."/>
            <person name="Riccioni C."/>
            <person name="Rubini A."/>
            <person name="Sitrit Y."/>
            <person name="Splivallo R."/>
            <person name="Traeger S."/>
            <person name="Wang M."/>
            <person name="Zifcakova L."/>
            <person name="Wipf D."/>
            <person name="Zambonelli A."/>
            <person name="Paolocci F."/>
            <person name="Nowrousian M."/>
            <person name="Ottonello S."/>
            <person name="Baldrian P."/>
            <person name="Spatafora J.W."/>
            <person name="Henrissat B."/>
            <person name="Nagy L.G."/>
            <person name="Aury J.M."/>
            <person name="Wincker P."/>
            <person name="Grigoriev I.V."/>
            <person name="Bonfante P."/>
            <person name="Martin F.M."/>
        </authorList>
    </citation>
    <scope>NUCLEOTIDE SEQUENCE [LARGE SCALE GENOMIC DNA]</scope>
    <source>
        <strain evidence="2 3">120613-1</strain>
    </source>
</reference>
<gene>
    <name evidence="2" type="ORF">L873DRAFT_1788867</name>
</gene>
<feature type="compositionally biased region" description="Pro residues" evidence="1">
    <location>
        <begin position="194"/>
        <end position="208"/>
    </location>
</feature>
<feature type="region of interest" description="Disordered" evidence="1">
    <location>
        <begin position="186"/>
        <end position="210"/>
    </location>
</feature>
<feature type="compositionally biased region" description="Polar residues" evidence="1">
    <location>
        <begin position="281"/>
        <end position="300"/>
    </location>
</feature>